<dbReference type="EMBL" id="BMJC01000004">
    <property type="protein sequence ID" value="GGB12445.1"/>
    <property type="molecule type" value="Genomic_DNA"/>
</dbReference>
<feature type="signal peptide" evidence="2">
    <location>
        <begin position="1"/>
        <end position="27"/>
    </location>
</feature>
<evidence type="ECO:0000313" key="6">
    <source>
        <dbReference type="Proteomes" id="UP000607559"/>
    </source>
</evidence>
<dbReference type="Pfam" id="PF14686">
    <property type="entry name" value="fn3_3"/>
    <property type="match status" value="1"/>
</dbReference>
<dbReference type="Pfam" id="PF13205">
    <property type="entry name" value="Big_5"/>
    <property type="match status" value="1"/>
</dbReference>
<keyword evidence="6" id="KW-1185">Reference proteome</keyword>
<evidence type="ECO:0000256" key="1">
    <source>
        <dbReference type="ARBA" id="ARBA00022729"/>
    </source>
</evidence>
<dbReference type="AlphaFoldDB" id="A0A8J2UFY4"/>
<dbReference type="Proteomes" id="UP000607559">
    <property type="component" value="Unassembled WGS sequence"/>
</dbReference>
<reference evidence="5" key="2">
    <citation type="submission" date="2020-09" db="EMBL/GenBank/DDBJ databases">
        <authorList>
            <person name="Sun Q."/>
            <person name="Zhou Y."/>
        </authorList>
    </citation>
    <scope>NUCLEOTIDE SEQUENCE</scope>
    <source>
        <strain evidence="5">CGMCC 1.15448</strain>
    </source>
</reference>
<feature type="domain" description="Rhamnogalacturonan lyase" evidence="4">
    <location>
        <begin position="177"/>
        <end position="211"/>
    </location>
</feature>
<evidence type="ECO:0000259" key="3">
    <source>
        <dbReference type="Pfam" id="PF13205"/>
    </source>
</evidence>
<reference evidence="5" key="1">
    <citation type="journal article" date="2014" name="Int. J. Syst. Evol. Microbiol.">
        <title>Complete genome sequence of Corynebacterium casei LMG S-19264T (=DSM 44701T), isolated from a smear-ripened cheese.</title>
        <authorList>
            <consortium name="US DOE Joint Genome Institute (JGI-PGF)"/>
            <person name="Walter F."/>
            <person name="Albersmeier A."/>
            <person name="Kalinowski J."/>
            <person name="Ruckert C."/>
        </authorList>
    </citation>
    <scope>NUCLEOTIDE SEQUENCE</scope>
    <source>
        <strain evidence="5">CGMCC 1.15448</strain>
    </source>
</reference>
<dbReference type="RefSeq" id="WP_188935028.1">
    <property type="nucleotide sequence ID" value="NZ_BMJC01000004.1"/>
</dbReference>
<evidence type="ECO:0008006" key="7">
    <source>
        <dbReference type="Google" id="ProtNLM"/>
    </source>
</evidence>
<dbReference type="InterPro" id="IPR032812">
    <property type="entry name" value="SbsA_Ig"/>
</dbReference>
<proteinExistence type="predicted"/>
<evidence type="ECO:0000313" key="5">
    <source>
        <dbReference type="EMBL" id="GGB12445.1"/>
    </source>
</evidence>
<sequence length="482" mass="54285">MKIKNGLFSLILFSLLLIGSIAPSGCANIVPPTGGPKDTIPPRLVSAVPKDSAKNFTGTKIIFNFDEYIDGKDIRNELLVSPVPKIDPIVDTKLRTVTVRIKDTLQDNTTYALFFGKGIKDVNEGNILRNFTYVFSTGAAIDRGDFTGNVVVANTGKADSTLIAVLQDSLYDSAVVKNRPRYIAKCDSAGRFHFRYVKPGTYALYAMKDEGGSHKYLSKAQLFAFADAPVSIGMSTPSETLYAYVEGFDTTKKATTAGGGTGAKPAPPKRLNKESDRRLQVNINASGNVFDVLDTFRITFSSGLKVFDSTQVRFTDENFHDIDARQYRYVRDSTNKTFALYYAWPTDTKYHLIFPRTFGQDSIGRKLLKDDTVSFKTKKDIDYGEIRIRVLNLDMSLHPVLLFVQGDKIKYTIPFNTRREVRRILFPPGEYELRILYDTNRNMIWDHGVFFGKNKRQPEKVTTIRKKLNVKANWDNDQDITL</sequence>
<dbReference type="Gene3D" id="2.60.40.1120">
    <property type="entry name" value="Carboxypeptidase-like, regulatory domain"/>
    <property type="match status" value="1"/>
</dbReference>
<keyword evidence="1 2" id="KW-0732">Signal</keyword>
<feature type="chain" id="PRO_5035147330" description="SbsA Ig-like domain-containing protein" evidence="2">
    <location>
        <begin position="28"/>
        <end position="482"/>
    </location>
</feature>
<gene>
    <name evidence="5" type="ORF">GCM10011511_40090</name>
</gene>
<organism evidence="5 6">
    <name type="scientific">Puia dinghuensis</name>
    <dbReference type="NCBI Taxonomy" id="1792502"/>
    <lineage>
        <taxon>Bacteria</taxon>
        <taxon>Pseudomonadati</taxon>
        <taxon>Bacteroidota</taxon>
        <taxon>Chitinophagia</taxon>
        <taxon>Chitinophagales</taxon>
        <taxon>Chitinophagaceae</taxon>
        <taxon>Puia</taxon>
    </lineage>
</organism>
<dbReference type="InterPro" id="IPR029413">
    <property type="entry name" value="RG-lyase_II"/>
</dbReference>
<name>A0A8J2UFY4_9BACT</name>
<evidence type="ECO:0000256" key="2">
    <source>
        <dbReference type="SAM" id="SignalP"/>
    </source>
</evidence>
<comment type="caution">
    <text evidence="5">The sequence shown here is derived from an EMBL/GenBank/DDBJ whole genome shotgun (WGS) entry which is preliminary data.</text>
</comment>
<feature type="domain" description="SbsA Ig-like" evidence="3">
    <location>
        <begin position="38"/>
        <end position="137"/>
    </location>
</feature>
<evidence type="ECO:0000259" key="4">
    <source>
        <dbReference type="Pfam" id="PF14686"/>
    </source>
</evidence>
<accession>A0A8J2UFY4</accession>
<protein>
    <recommendedName>
        <fullName evidence="7">SbsA Ig-like domain-containing protein</fullName>
    </recommendedName>
</protein>